<dbReference type="WBParaSite" id="PS1159_v2.g14708.t1">
    <property type="protein sequence ID" value="PS1159_v2.g14708.t1"/>
    <property type="gene ID" value="PS1159_v2.g14708"/>
</dbReference>
<reference evidence="2" key="1">
    <citation type="submission" date="2022-11" db="UniProtKB">
        <authorList>
            <consortium name="WormBaseParasite"/>
        </authorList>
    </citation>
    <scope>IDENTIFICATION</scope>
</reference>
<protein>
    <submittedName>
        <fullName evidence="2">Uncharacterized protein</fullName>
    </submittedName>
</protein>
<sequence length="201" mass="21687">MDFAEAYKALKDELAATQKTATWCRDELARMESIRFTLLVLEKREVEIKEKILNMYKEKKEADEAARKRKEEESEEEDIYTDEENENSVYVSLAPKPGPSGQSSSDYNQEYARFVVCSGGTYRHVGLIREDLGVFGGDFASRGDGRGGGFASRGDGRGGGFASRGGGRGAGFASRGGGRGGAFASRGGGHGGGYAYPGTFF</sequence>
<dbReference type="Proteomes" id="UP000887580">
    <property type="component" value="Unplaced"/>
</dbReference>
<evidence type="ECO:0000313" key="2">
    <source>
        <dbReference type="WBParaSite" id="PS1159_v2.g14708.t1"/>
    </source>
</evidence>
<accession>A0AC35F839</accession>
<organism evidence="1 2">
    <name type="scientific">Panagrolaimus sp. PS1159</name>
    <dbReference type="NCBI Taxonomy" id="55785"/>
    <lineage>
        <taxon>Eukaryota</taxon>
        <taxon>Metazoa</taxon>
        <taxon>Ecdysozoa</taxon>
        <taxon>Nematoda</taxon>
        <taxon>Chromadorea</taxon>
        <taxon>Rhabditida</taxon>
        <taxon>Tylenchina</taxon>
        <taxon>Panagrolaimomorpha</taxon>
        <taxon>Panagrolaimoidea</taxon>
        <taxon>Panagrolaimidae</taxon>
        <taxon>Panagrolaimus</taxon>
    </lineage>
</organism>
<name>A0AC35F839_9BILA</name>
<proteinExistence type="predicted"/>
<evidence type="ECO:0000313" key="1">
    <source>
        <dbReference type="Proteomes" id="UP000887580"/>
    </source>
</evidence>